<organism evidence="1 2">
    <name type="scientific">Acorus calamus</name>
    <name type="common">Sweet flag</name>
    <dbReference type="NCBI Taxonomy" id="4465"/>
    <lineage>
        <taxon>Eukaryota</taxon>
        <taxon>Viridiplantae</taxon>
        <taxon>Streptophyta</taxon>
        <taxon>Embryophyta</taxon>
        <taxon>Tracheophyta</taxon>
        <taxon>Spermatophyta</taxon>
        <taxon>Magnoliopsida</taxon>
        <taxon>Liliopsida</taxon>
        <taxon>Acoraceae</taxon>
        <taxon>Acorus</taxon>
    </lineage>
</organism>
<comment type="caution">
    <text evidence="1">The sequence shown here is derived from an EMBL/GenBank/DDBJ whole genome shotgun (WGS) entry which is preliminary data.</text>
</comment>
<protein>
    <submittedName>
        <fullName evidence="1">Uncharacterized protein</fullName>
    </submittedName>
</protein>
<gene>
    <name evidence="1" type="ORF">QJS10_CPB19g01865</name>
</gene>
<sequence length="119" mass="14313">METIQYAVQMSSCKADDIISYDTVEVPFMLTIRETIERFEFDYDRGRFTVTQFNRSDNEMTSYLTFELTEFLSPQSNVQEKKTKDVQTCPTRSTISRNSKLRHWKMYTRIWWSSHRLRG</sequence>
<reference evidence="1" key="2">
    <citation type="submission" date="2023-06" db="EMBL/GenBank/DDBJ databases">
        <authorList>
            <person name="Ma L."/>
            <person name="Liu K.-W."/>
            <person name="Li Z."/>
            <person name="Hsiao Y.-Y."/>
            <person name="Qi Y."/>
            <person name="Fu T."/>
            <person name="Tang G."/>
            <person name="Zhang D."/>
            <person name="Sun W.-H."/>
            <person name="Liu D.-K."/>
            <person name="Li Y."/>
            <person name="Chen G.-Z."/>
            <person name="Liu X.-D."/>
            <person name="Liao X.-Y."/>
            <person name="Jiang Y.-T."/>
            <person name="Yu X."/>
            <person name="Hao Y."/>
            <person name="Huang J."/>
            <person name="Zhao X.-W."/>
            <person name="Ke S."/>
            <person name="Chen Y.-Y."/>
            <person name="Wu W.-L."/>
            <person name="Hsu J.-L."/>
            <person name="Lin Y.-F."/>
            <person name="Huang M.-D."/>
            <person name="Li C.-Y."/>
            <person name="Huang L."/>
            <person name="Wang Z.-W."/>
            <person name="Zhao X."/>
            <person name="Zhong W.-Y."/>
            <person name="Peng D.-H."/>
            <person name="Ahmad S."/>
            <person name="Lan S."/>
            <person name="Zhang J.-S."/>
            <person name="Tsai W.-C."/>
            <person name="Van De Peer Y."/>
            <person name="Liu Z.-J."/>
        </authorList>
    </citation>
    <scope>NUCLEOTIDE SEQUENCE</scope>
    <source>
        <strain evidence="1">CP</strain>
        <tissue evidence="1">Leaves</tissue>
    </source>
</reference>
<evidence type="ECO:0000313" key="1">
    <source>
        <dbReference type="EMBL" id="KAK1288320.1"/>
    </source>
</evidence>
<reference evidence="1" key="1">
    <citation type="journal article" date="2023" name="Nat. Commun.">
        <title>Diploid and tetraploid genomes of Acorus and the evolution of monocots.</title>
        <authorList>
            <person name="Ma L."/>
            <person name="Liu K.W."/>
            <person name="Li Z."/>
            <person name="Hsiao Y.Y."/>
            <person name="Qi Y."/>
            <person name="Fu T."/>
            <person name="Tang G.D."/>
            <person name="Zhang D."/>
            <person name="Sun W.H."/>
            <person name="Liu D.K."/>
            <person name="Li Y."/>
            <person name="Chen G.Z."/>
            <person name="Liu X.D."/>
            <person name="Liao X.Y."/>
            <person name="Jiang Y.T."/>
            <person name="Yu X."/>
            <person name="Hao Y."/>
            <person name="Huang J."/>
            <person name="Zhao X.W."/>
            <person name="Ke S."/>
            <person name="Chen Y.Y."/>
            <person name="Wu W.L."/>
            <person name="Hsu J.L."/>
            <person name="Lin Y.F."/>
            <person name="Huang M.D."/>
            <person name="Li C.Y."/>
            <person name="Huang L."/>
            <person name="Wang Z.W."/>
            <person name="Zhao X."/>
            <person name="Zhong W.Y."/>
            <person name="Peng D.H."/>
            <person name="Ahmad S."/>
            <person name="Lan S."/>
            <person name="Zhang J.S."/>
            <person name="Tsai W.C."/>
            <person name="Van de Peer Y."/>
            <person name="Liu Z.J."/>
        </authorList>
    </citation>
    <scope>NUCLEOTIDE SEQUENCE</scope>
    <source>
        <strain evidence="1">CP</strain>
    </source>
</reference>
<keyword evidence="2" id="KW-1185">Reference proteome</keyword>
<evidence type="ECO:0000313" key="2">
    <source>
        <dbReference type="Proteomes" id="UP001180020"/>
    </source>
</evidence>
<proteinExistence type="predicted"/>
<dbReference type="Proteomes" id="UP001180020">
    <property type="component" value="Unassembled WGS sequence"/>
</dbReference>
<accession>A0AAV9CI38</accession>
<dbReference type="EMBL" id="JAUJYO010000019">
    <property type="protein sequence ID" value="KAK1288320.1"/>
    <property type="molecule type" value="Genomic_DNA"/>
</dbReference>
<name>A0AAV9CI38_ACOCL</name>
<dbReference type="AlphaFoldDB" id="A0AAV9CI38"/>